<dbReference type="AlphaFoldDB" id="A0A330L1V6"/>
<gene>
    <name evidence="2" type="ORF">NITLEN_10315</name>
</gene>
<dbReference type="Proteomes" id="UP000248168">
    <property type="component" value="Unassembled WGS sequence"/>
</dbReference>
<proteinExistence type="predicted"/>
<organism evidence="2 3">
    <name type="scientific">Nitrospira lenta</name>
    <dbReference type="NCBI Taxonomy" id="1436998"/>
    <lineage>
        <taxon>Bacteria</taxon>
        <taxon>Pseudomonadati</taxon>
        <taxon>Nitrospirota</taxon>
        <taxon>Nitrospiria</taxon>
        <taxon>Nitrospirales</taxon>
        <taxon>Nitrospiraceae</taxon>
        <taxon>Nitrospira</taxon>
    </lineage>
</organism>
<keyword evidence="3" id="KW-1185">Reference proteome</keyword>
<feature type="transmembrane region" description="Helical" evidence="1">
    <location>
        <begin position="91"/>
        <end position="115"/>
    </location>
</feature>
<dbReference type="EMBL" id="OUNR01000001">
    <property type="protein sequence ID" value="SPP63229.1"/>
    <property type="molecule type" value="Genomic_DNA"/>
</dbReference>
<keyword evidence="1" id="KW-0472">Membrane</keyword>
<evidence type="ECO:0000256" key="1">
    <source>
        <dbReference type="SAM" id="Phobius"/>
    </source>
</evidence>
<reference evidence="3" key="1">
    <citation type="submission" date="2018-04" db="EMBL/GenBank/DDBJ databases">
        <authorList>
            <person name="Lucker S."/>
            <person name="Sakoula D."/>
        </authorList>
    </citation>
    <scope>NUCLEOTIDE SEQUENCE [LARGE SCALE GENOMIC DNA]</scope>
</reference>
<dbReference type="InParanoid" id="A0A330L1V6"/>
<feature type="transmembrane region" description="Helical" evidence="1">
    <location>
        <begin position="32"/>
        <end position="53"/>
    </location>
</feature>
<accession>A0A330L1V6</accession>
<sequence>MHEFLLVLASLVGVVVLGVIAQVITPLIMIEFGLWILAGGLLIGIPAGLWYHVVLYRALKRRITLPSWWWRRPVELHDRLTPIEFAPVRPWFVAGAAGFVLCCVGGIAAIAGLSIGQFAP</sequence>
<name>A0A330L1V6_9BACT</name>
<dbReference type="RefSeq" id="WP_121987794.1">
    <property type="nucleotide sequence ID" value="NZ_OUNR01000001.1"/>
</dbReference>
<dbReference type="OrthoDB" id="9854571at2"/>
<keyword evidence="1" id="KW-0812">Transmembrane</keyword>
<evidence type="ECO:0000313" key="2">
    <source>
        <dbReference type="EMBL" id="SPP63229.1"/>
    </source>
</evidence>
<keyword evidence="1" id="KW-1133">Transmembrane helix</keyword>
<protein>
    <submittedName>
        <fullName evidence="2">Uncharacterized protein</fullName>
    </submittedName>
</protein>
<evidence type="ECO:0000313" key="3">
    <source>
        <dbReference type="Proteomes" id="UP000248168"/>
    </source>
</evidence>